<dbReference type="Pfam" id="PF02518">
    <property type="entry name" value="HATPase_c"/>
    <property type="match status" value="1"/>
</dbReference>
<evidence type="ECO:0000256" key="2">
    <source>
        <dbReference type="ARBA" id="ARBA00001968"/>
    </source>
</evidence>
<dbReference type="GO" id="GO:0000155">
    <property type="term" value="F:phosphorelay sensor kinase activity"/>
    <property type="evidence" value="ECO:0007669"/>
    <property type="project" value="InterPro"/>
</dbReference>
<evidence type="ECO:0000256" key="1">
    <source>
        <dbReference type="ARBA" id="ARBA00000085"/>
    </source>
</evidence>
<proteinExistence type="predicted"/>
<dbReference type="SMART" id="SM00388">
    <property type="entry name" value="HisKA"/>
    <property type="match status" value="1"/>
</dbReference>
<dbReference type="RefSeq" id="WP_133409514.1">
    <property type="nucleotide sequence ID" value="NZ_SMZT01000002.1"/>
</dbReference>
<dbReference type="CDD" id="cd00082">
    <property type="entry name" value="HisKA"/>
    <property type="match status" value="1"/>
</dbReference>
<evidence type="ECO:0000313" key="15">
    <source>
        <dbReference type="EMBL" id="TDL44409.1"/>
    </source>
</evidence>
<dbReference type="GeneID" id="64346724"/>
<dbReference type="SMART" id="SM00304">
    <property type="entry name" value="HAMP"/>
    <property type="match status" value="1"/>
</dbReference>
<dbReference type="PANTHER" id="PTHR45436">
    <property type="entry name" value="SENSOR HISTIDINE KINASE YKOH"/>
    <property type="match status" value="1"/>
</dbReference>
<dbReference type="PANTHER" id="PTHR45436:SF5">
    <property type="entry name" value="SENSOR HISTIDINE KINASE TRCS"/>
    <property type="match status" value="1"/>
</dbReference>
<evidence type="ECO:0000256" key="9">
    <source>
        <dbReference type="ARBA" id="ARBA00022989"/>
    </source>
</evidence>
<dbReference type="InterPro" id="IPR036097">
    <property type="entry name" value="HisK_dim/P_sf"/>
</dbReference>
<comment type="cofactor">
    <cofactor evidence="2">
        <name>a divalent metal cation</name>
        <dbReference type="ChEBI" id="CHEBI:60240"/>
    </cofactor>
</comment>
<evidence type="ECO:0000313" key="16">
    <source>
        <dbReference type="Proteomes" id="UP000295163"/>
    </source>
</evidence>
<dbReference type="FunFam" id="1.10.287.130:FF:000001">
    <property type="entry name" value="Two-component sensor histidine kinase"/>
    <property type="match status" value="1"/>
</dbReference>
<evidence type="ECO:0000256" key="11">
    <source>
        <dbReference type="ARBA" id="ARBA00023136"/>
    </source>
</evidence>
<dbReference type="SUPFAM" id="SSF55874">
    <property type="entry name" value="ATPase domain of HSP90 chaperone/DNA topoisomerase II/histidine kinase"/>
    <property type="match status" value="1"/>
</dbReference>
<dbReference type="InterPro" id="IPR004358">
    <property type="entry name" value="Sig_transdc_His_kin-like_C"/>
</dbReference>
<comment type="caution">
    <text evidence="15">The sequence shown here is derived from an EMBL/GenBank/DDBJ whole genome shotgun (WGS) entry which is preliminary data.</text>
</comment>
<dbReference type="GO" id="GO:0005509">
    <property type="term" value="F:calcium ion binding"/>
    <property type="evidence" value="ECO:0007669"/>
    <property type="project" value="UniProtKB-ARBA"/>
</dbReference>
<dbReference type="InterPro" id="IPR050428">
    <property type="entry name" value="TCS_sensor_his_kinase"/>
</dbReference>
<feature type="domain" description="Histidine kinase" evidence="13">
    <location>
        <begin position="290"/>
        <end position="504"/>
    </location>
</feature>
<comment type="catalytic activity">
    <reaction evidence="1">
        <text>ATP + protein L-histidine = ADP + protein N-phospho-L-histidine.</text>
        <dbReference type="EC" id="2.7.13.3"/>
    </reaction>
</comment>
<dbReference type="FunFam" id="3.30.565.10:FF:000006">
    <property type="entry name" value="Sensor histidine kinase WalK"/>
    <property type="match status" value="1"/>
</dbReference>
<comment type="subcellular location">
    <subcellularLocation>
        <location evidence="3">Cell membrane</location>
    </subcellularLocation>
</comment>
<dbReference type="EC" id="2.7.13.3" evidence="4"/>
<dbReference type="InterPro" id="IPR005467">
    <property type="entry name" value="His_kinase_dom"/>
</dbReference>
<evidence type="ECO:0000256" key="5">
    <source>
        <dbReference type="ARBA" id="ARBA00022553"/>
    </source>
</evidence>
<keyword evidence="6" id="KW-0808">Transferase</keyword>
<keyword evidence="9" id="KW-1133">Transmembrane helix</keyword>
<dbReference type="AlphaFoldDB" id="A0A4R5YIZ6"/>
<dbReference type="EMBL" id="SMZT01000002">
    <property type="protein sequence ID" value="TDL44409.1"/>
    <property type="molecule type" value="Genomic_DNA"/>
</dbReference>
<reference evidence="15 16" key="1">
    <citation type="submission" date="2019-03" db="EMBL/GenBank/DDBJ databases">
        <title>Genome Sequencing and Assembly of Various Microbes Isolated from Partially Reclaimed Soil and Acid Mine Drainage (AMD) Site.</title>
        <authorList>
            <person name="Steinbock B."/>
            <person name="Bechtold R."/>
            <person name="Sevigny J.L."/>
            <person name="Thomas D."/>
            <person name="Cuthill L.R."/>
            <person name="Aveiro Johannsen E.J."/>
            <person name="Thomas K."/>
            <person name="Ghosh A."/>
        </authorList>
    </citation>
    <scope>NUCLEOTIDE SEQUENCE [LARGE SCALE GENOMIC DNA]</scope>
    <source>
        <strain evidence="15 16">S-A3</strain>
    </source>
</reference>
<dbReference type="PRINTS" id="PR00344">
    <property type="entry name" value="BCTRLSENSOR"/>
</dbReference>
<protein>
    <recommendedName>
        <fullName evidence="4">histidine kinase</fullName>
        <ecNumber evidence="4">2.7.13.3</ecNumber>
    </recommendedName>
</protein>
<dbReference type="CDD" id="cd00075">
    <property type="entry name" value="HATPase"/>
    <property type="match status" value="1"/>
</dbReference>
<dbReference type="InterPro" id="IPR003661">
    <property type="entry name" value="HisK_dim/P_dom"/>
</dbReference>
<name>A0A4R5YIZ6_KOCRO</name>
<evidence type="ECO:0000256" key="8">
    <source>
        <dbReference type="ARBA" id="ARBA00022777"/>
    </source>
</evidence>
<accession>A0A4R5YIZ6</accession>
<dbReference type="Proteomes" id="UP000295163">
    <property type="component" value="Unassembled WGS sequence"/>
</dbReference>
<dbReference type="Gene3D" id="3.30.565.10">
    <property type="entry name" value="Histidine kinase-like ATPase, C-terminal domain"/>
    <property type="match status" value="1"/>
</dbReference>
<dbReference type="Pfam" id="PF00672">
    <property type="entry name" value="HAMP"/>
    <property type="match status" value="1"/>
</dbReference>
<dbReference type="Pfam" id="PF00512">
    <property type="entry name" value="HisKA"/>
    <property type="match status" value="1"/>
</dbReference>
<gene>
    <name evidence="15" type="ORF">E2R59_04805</name>
</gene>
<keyword evidence="10" id="KW-0902">Two-component regulatory system</keyword>
<keyword evidence="11" id="KW-0472">Membrane</keyword>
<sequence>MPQGPLPPRRLRLATRLIAGVLVLLAVVLLVLGATIVELTRQDLVERLDGSLRQATGRALTFTRGDPALERDPLDAPGQPVGVLVAVLQEDEVVRASYRTESGEPAPLPEEDVAVLREAGAFAAESPDDRGFGDPRRSTGTEQGRLSDVDLSVGEYRVESVARDGRNGSQVLVTGLPTASVDDTVAELVTTMTAGSLLALVTTAVAGTVVVRRALRPLEQVSAAASRVARLPLASGEVSLADQHVPAGLARPGTEVGEVGRALNSLLENVDSALAARQHSETRLREFVADASHELRTPLAAVRGYTDMLQLTEPLTGTGRASLARVEQQTLRMTALVEDLLLLARLDEGRPPELRDADLGELVLEALTDASAAGPDHDWALDVPAEPVPVRADVAQLHQVLANLLSNARKHTPPGTAVTAAVRATRDGWAEASVLDAGPGIPREFQARLFERFSRLDTSRQTREGSTGLGLSIVRSVVQAHGGTVDVESRPGRTLFTVRLPLGTGAAVPAAPR</sequence>
<dbReference type="SUPFAM" id="SSF47384">
    <property type="entry name" value="Homodimeric domain of signal transducing histidine kinase"/>
    <property type="match status" value="1"/>
</dbReference>
<keyword evidence="8 15" id="KW-0418">Kinase</keyword>
<dbReference type="InterPro" id="IPR003660">
    <property type="entry name" value="HAMP_dom"/>
</dbReference>
<dbReference type="InterPro" id="IPR036890">
    <property type="entry name" value="HATPase_C_sf"/>
</dbReference>
<keyword evidence="5" id="KW-0597">Phosphoprotein</keyword>
<feature type="domain" description="HAMP" evidence="14">
    <location>
        <begin position="212"/>
        <end position="275"/>
    </location>
</feature>
<evidence type="ECO:0000256" key="4">
    <source>
        <dbReference type="ARBA" id="ARBA00012438"/>
    </source>
</evidence>
<dbReference type="PROSITE" id="PS50109">
    <property type="entry name" value="HIS_KIN"/>
    <property type="match status" value="1"/>
</dbReference>
<dbReference type="GO" id="GO:0005886">
    <property type="term" value="C:plasma membrane"/>
    <property type="evidence" value="ECO:0007669"/>
    <property type="project" value="UniProtKB-SubCell"/>
</dbReference>
<evidence type="ECO:0000256" key="7">
    <source>
        <dbReference type="ARBA" id="ARBA00022692"/>
    </source>
</evidence>
<evidence type="ECO:0000256" key="6">
    <source>
        <dbReference type="ARBA" id="ARBA00022679"/>
    </source>
</evidence>
<feature type="region of interest" description="Disordered" evidence="12">
    <location>
        <begin position="125"/>
        <end position="148"/>
    </location>
</feature>
<evidence type="ECO:0000259" key="14">
    <source>
        <dbReference type="PROSITE" id="PS50885"/>
    </source>
</evidence>
<evidence type="ECO:0000259" key="13">
    <source>
        <dbReference type="PROSITE" id="PS50109"/>
    </source>
</evidence>
<evidence type="ECO:0000256" key="10">
    <source>
        <dbReference type="ARBA" id="ARBA00023012"/>
    </source>
</evidence>
<dbReference type="PROSITE" id="PS50885">
    <property type="entry name" value="HAMP"/>
    <property type="match status" value="1"/>
</dbReference>
<dbReference type="SMART" id="SM00387">
    <property type="entry name" value="HATPase_c"/>
    <property type="match status" value="1"/>
</dbReference>
<dbReference type="InterPro" id="IPR003594">
    <property type="entry name" value="HATPase_dom"/>
</dbReference>
<evidence type="ECO:0000256" key="3">
    <source>
        <dbReference type="ARBA" id="ARBA00004236"/>
    </source>
</evidence>
<keyword evidence="7" id="KW-0812">Transmembrane</keyword>
<evidence type="ECO:0000256" key="12">
    <source>
        <dbReference type="SAM" id="MobiDB-lite"/>
    </source>
</evidence>
<dbReference type="Gene3D" id="6.10.340.10">
    <property type="match status" value="1"/>
</dbReference>
<dbReference type="Gene3D" id="1.10.287.130">
    <property type="match status" value="1"/>
</dbReference>
<feature type="compositionally biased region" description="Basic and acidic residues" evidence="12">
    <location>
        <begin position="127"/>
        <end position="139"/>
    </location>
</feature>
<organism evidence="15 16">
    <name type="scientific">Kocuria rosea</name>
    <name type="common">Deinococcus erythromyxa</name>
    <name type="synonym">Micrococcus rubens</name>
    <dbReference type="NCBI Taxonomy" id="1275"/>
    <lineage>
        <taxon>Bacteria</taxon>
        <taxon>Bacillati</taxon>
        <taxon>Actinomycetota</taxon>
        <taxon>Actinomycetes</taxon>
        <taxon>Micrococcales</taxon>
        <taxon>Micrococcaceae</taxon>
        <taxon>Kocuria</taxon>
    </lineage>
</organism>